<protein>
    <recommendedName>
        <fullName evidence="4">DUF1176 domain-containing protein</fullName>
    </recommendedName>
</protein>
<evidence type="ECO:0000256" key="1">
    <source>
        <dbReference type="SAM" id="SignalP"/>
    </source>
</evidence>
<dbReference type="EMBL" id="OCNF01000013">
    <property type="protein sequence ID" value="SOD69226.1"/>
    <property type="molecule type" value="Genomic_DNA"/>
</dbReference>
<organism evidence="2 3">
    <name type="scientific">Alysiella filiformis DSM 16848</name>
    <dbReference type="NCBI Taxonomy" id="1120981"/>
    <lineage>
        <taxon>Bacteria</taxon>
        <taxon>Pseudomonadati</taxon>
        <taxon>Pseudomonadota</taxon>
        <taxon>Betaproteobacteria</taxon>
        <taxon>Neisseriales</taxon>
        <taxon>Neisseriaceae</taxon>
        <taxon>Alysiella</taxon>
    </lineage>
</organism>
<name>A0A286EE89_9NEIS</name>
<evidence type="ECO:0000313" key="3">
    <source>
        <dbReference type="Proteomes" id="UP000219669"/>
    </source>
</evidence>
<dbReference type="Proteomes" id="UP000219669">
    <property type="component" value="Unassembled WGS sequence"/>
</dbReference>
<gene>
    <name evidence="2" type="ORF">SAMN02746062_01579</name>
</gene>
<evidence type="ECO:0008006" key="4">
    <source>
        <dbReference type="Google" id="ProtNLM"/>
    </source>
</evidence>
<accession>A0A286EE89</accession>
<dbReference type="RefSeq" id="WP_097114600.1">
    <property type="nucleotide sequence ID" value="NZ_CP083931.1"/>
</dbReference>
<keyword evidence="3" id="KW-1185">Reference proteome</keyword>
<dbReference type="InterPro" id="IPR009560">
    <property type="entry name" value="DUF1176"/>
</dbReference>
<feature type="signal peptide" evidence="1">
    <location>
        <begin position="1"/>
        <end position="19"/>
    </location>
</feature>
<keyword evidence="1" id="KW-0732">Signal</keyword>
<dbReference type="OrthoDB" id="6183301at2"/>
<feature type="chain" id="PRO_5012222475" description="DUF1176 domain-containing protein" evidence="1">
    <location>
        <begin position="20"/>
        <end position="323"/>
    </location>
</feature>
<proteinExistence type="predicted"/>
<dbReference type="Pfam" id="PF06674">
    <property type="entry name" value="DUF1176"/>
    <property type="match status" value="1"/>
</dbReference>
<evidence type="ECO:0000313" key="2">
    <source>
        <dbReference type="EMBL" id="SOD69226.1"/>
    </source>
</evidence>
<sequence>MKTPYVALLGSLICANALAAPMQGIHFKHKDWETACDNTGTCRVAGYHHESEYDKRISVLFTRMAGSSAVSGELSYAGESVQQKTINLLINQKIIGKLILQHDSYRLSPQIAQMVIAATKGRDTVQIQVGKEIFTLSNAGAAAVWLKADEFQQFGKLKPQPKPLIKKAQTVSGSLKTSGASFAKINSAEQNQIRQLLRSKLDSETCHFLHENTEAIALYRLNSQNLLAETICWRGAYNEGLLAVVLDNSRKTIRQVVTLHATDYNNGEIHGGHKSRGIGDCWSGETHVWDGKRFIQTQEYSTGMCRGFAGGAWHLPTLVSDVK</sequence>
<dbReference type="AlphaFoldDB" id="A0A286EE89"/>
<reference evidence="2 3" key="1">
    <citation type="submission" date="2017-09" db="EMBL/GenBank/DDBJ databases">
        <authorList>
            <person name="Ehlers B."/>
            <person name="Leendertz F.H."/>
        </authorList>
    </citation>
    <scope>NUCLEOTIDE SEQUENCE [LARGE SCALE GENOMIC DNA]</scope>
    <source>
        <strain evidence="2 3">DSM 16848</strain>
    </source>
</reference>